<dbReference type="STRING" id="29435.SAMN05216588_112129"/>
<sequence>MFTPSPPLADARQLDVSQPADALIALRKMQGSTLDGRAVLYHWSGRVWSRVEGETDRLLFRVEGMNIRQSGSLQNRERGAGFRQVSRELMLYLDPLSGEPLHDWRNPWTGEEVAVMHVANDPVNLPPCFERDARGHPFAAPLRIQGERAFLSL</sequence>
<dbReference type="Pfam" id="PF08894">
    <property type="entry name" value="DUF1838"/>
    <property type="match status" value="1"/>
</dbReference>
<organism evidence="1 2">
    <name type="scientific">Phytopseudomonas flavescens</name>
    <dbReference type="NCBI Taxonomy" id="29435"/>
    <lineage>
        <taxon>Bacteria</taxon>
        <taxon>Pseudomonadati</taxon>
        <taxon>Pseudomonadota</taxon>
        <taxon>Gammaproteobacteria</taxon>
        <taxon>Pseudomonadales</taxon>
        <taxon>Pseudomonadaceae</taxon>
        <taxon>Phytopseudomonas</taxon>
    </lineage>
</organism>
<dbReference type="EMBL" id="FNDG01000012">
    <property type="protein sequence ID" value="SDI18932.1"/>
    <property type="molecule type" value="Genomic_DNA"/>
</dbReference>
<gene>
    <name evidence="1" type="ORF">SAMN05216588_112129</name>
</gene>
<reference evidence="1 2" key="1">
    <citation type="submission" date="2016-10" db="EMBL/GenBank/DDBJ databases">
        <authorList>
            <person name="de Groot N.N."/>
        </authorList>
    </citation>
    <scope>NUCLEOTIDE SEQUENCE [LARGE SCALE GENOMIC DNA]</scope>
    <source>
        <strain evidence="1 2">LMG 18387</strain>
    </source>
</reference>
<dbReference type="Proteomes" id="UP000198606">
    <property type="component" value="Unassembled WGS sequence"/>
</dbReference>
<protein>
    <submittedName>
        <fullName evidence="1">Uncharacterized protein</fullName>
    </submittedName>
</protein>
<dbReference type="AlphaFoldDB" id="A0A1G8IJE1"/>
<evidence type="ECO:0000313" key="2">
    <source>
        <dbReference type="Proteomes" id="UP000198606"/>
    </source>
</evidence>
<accession>A0A1G8IJE1</accession>
<dbReference type="InterPro" id="IPR014990">
    <property type="entry name" value="DUF1838"/>
</dbReference>
<proteinExistence type="predicted"/>
<name>A0A1G8IJE1_9GAMM</name>
<evidence type="ECO:0000313" key="1">
    <source>
        <dbReference type="EMBL" id="SDI18932.1"/>
    </source>
</evidence>